<sequence length="94" mass="10831">MLAQRGDLLPVEDVVTSIEELSTPVKGMPKMDILKEIEMLRMDDGLEREQVKQARQMLKWEWDVFAQSMLELDCTQVPQELLARTKSTGCFESD</sequence>
<protein>
    <submittedName>
        <fullName evidence="1">11649_t:CDS:1</fullName>
    </submittedName>
</protein>
<dbReference type="EMBL" id="CAJVPV010003292">
    <property type="protein sequence ID" value="CAG8548221.1"/>
    <property type="molecule type" value="Genomic_DNA"/>
</dbReference>
<accession>A0A9N9AX56</accession>
<dbReference type="AlphaFoldDB" id="A0A9N9AX56"/>
<dbReference type="Proteomes" id="UP000789342">
    <property type="component" value="Unassembled WGS sequence"/>
</dbReference>
<organism evidence="1 2">
    <name type="scientific">Acaulospora morrowiae</name>
    <dbReference type="NCBI Taxonomy" id="94023"/>
    <lineage>
        <taxon>Eukaryota</taxon>
        <taxon>Fungi</taxon>
        <taxon>Fungi incertae sedis</taxon>
        <taxon>Mucoromycota</taxon>
        <taxon>Glomeromycotina</taxon>
        <taxon>Glomeromycetes</taxon>
        <taxon>Diversisporales</taxon>
        <taxon>Acaulosporaceae</taxon>
        <taxon>Acaulospora</taxon>
    </lineage>
</organism>
<evidence type="ECO:0000313" key="2">
    <source>
        <dbReference type="Proteomes" id="UP000789342"/>
    </source>
</evidence>
<comment type="caution">
    <text evidence="1">The sequence shown here is derived from an EMBL/GenBank/DDBJ whole genome shotgun (WGS) entry which is preliminary data.</text>
</comment>
<reference evidence="1" key="1">
    <citation type="submission" date="2021-06" db="EMBL/GenBank/DDBJ databases">
        <authorList>
            <person name="Kallberg Y."/>
            <person name="Tangrot J."/>
            <person name="Rosling A."/>
        </authorList>
    </citation>
    <scope>NUCLEOTIDE SEQUENCE</scope>
    <source>
        <strain evidence="1">CL551</strain>
    </source>
</reference>
<name>A0A9N9AX56_9GLOM</name>
<keyword evidence="2" id="KW-1185">Reference proteome</keyword>
<proteinExistence type="predicted"/>
<gene>
    <name evidence="1" type="ORF">AMORRO_LOCUS5446</name>
</gene>
<evidence type="ECO:0000313" key="1">
    <source>
        <dbReference type="EMBL" id="CAG8548221.1"/>
    </source>
</evidence>